<evidence type="ECO:0000313" key="1">
    <source>
        <dbReference type="EMBL" id="EOO71413.1"/>
    </source>
</evidence>
<dbReference type="RefSeq" id="WP_016102501.1">
    <property type="nucleotide sequence ID" value="NZ_KB976282.1"/>
</dbReference>
<dbReference type="PATRIC" id="fig|1053224.3.peg.4456"/>
<dbReference type="Proteomes" id="UP000014040">
    <property type="component" value="Unassembled WGS sequence"/>
</dbReference>
<comment type="caution">
    <text evidence="1">The sequence shown here is derived from an EMBL/GenBank/DDBJ whole genome shotgun (WGS) entry which is preliminary data.</text>
</comment>
<dbReference type="EMBL" id="AHES01000043">
    <property type="protein sequence ID" value="EOO71413.1"/>
    <property type="molecule type" value="Genomic_DNA"/>
</dbReference>
<reference evidence="1 2" key="1">
    <citation type="submission" date="2012-12" db="EMBL/GenBank/DDBJ databases">
        <title>The Genome Sequence of Bacillus cereus VD021.</title>
        <authorList>
            <consortium name="The Broad Institute Genome Sequencing Platform"/>
            <consortium name="The Broad Institute Genome Sequencing Center for Infectious Disease"/>
            <person name="Feldgarden M."/>
            <person name="Van der Auwera G.A."/>
            <person name="Mahillon J."/>
            <person name="Duprez V."/>
            <person name="Timmery S."/>
            <person name="Mattelet C."/>
            <person name="Dierick K."/>
            <person name="Sun M."/>
            <person name="Yu Z."/>
            <person name="Zhu L."/>
            <person name="Hu X."/>
            <person name="Shank E.B."/>
            <person name="Swiecicka I."/>
            <person name="Hansen B.M."/>
            <person name="Andrup L."/>
            <person name="Walker B."/>
            <person name="Young S.K."/>
            <person name="Zeng Q."/>
            <person name="Gargeya S."/>
            <person name="Fitzgerald M."/>
            <person name="Haas B."/>
            <person name="Abouelleil A."/>
            <person name="Alvarado L."/>
            <person name="Arachchi H.M."/>
            <person name="Berlin A.M."/>
            <person name="Chapman S.B."/>
            <person name="Dewar J."/>
            <person name="Goldberg J."/>
            <person name="Griggs A."/>
            <person name="Gujja S."/>
            <person name="Hansen M."/>
            <person name="Howarth C."/>
            <person name="Imamovic A."/>
            <person name="Larimer J."/>
            <person name="McCowan C."/>
            <person name="Murphy C."/>
            <person name="Neiman D."/>
            <person name="Pearson M."/>
            <person name="Priest M."/>
            <person name="Roberts A."/>
            <person name="Saif S."/>
            <person name="Shea T."/>
            <person name="Sisk P."/>
            <person name="Sykes S."/>
            <person name="Wortman J."/>
            <person name="Nusbaum C."/>
            <person name="Birren B."/>
        </authorList>
    </citation>
    <scope>NUCLEOTIDE SEQUENCE [LARGE SCALE GENOMIC DNA]</scope>
    <source>
        <strain evidence="1 2">VD021</strain>
    </source>
</reference>
<evidence type="ECO:0000313" key="2">
    <source>
        <dbReference type="Proteomes" id="UP000014040"/>
    </source>
</evidence>
<gene>
    <name evidence="1" type="ORF">IIC_04401</name>
</gene>
<protein>
    <submittedName>
        <fullName evidence="1">Uncharacterized protein</fullName>
    </submittedName>
</protein>
<sequence length="72" mass="7965">MKTLNKENSLLKNPEEVELEEINGGRWKGAARWSADFVRGIYSKGYGCGMGDGYTKGFTAHGNYLSGAYGRR</sequence>
<name>R8HEV3_BACCE</name>
<dbReference type="AlphaFoldDB" id="R8HEV3"/>
<organism evidence="1 2">
    <name type="scientific">Bacillus cereus VD021</name>
    <dbReference type="NCBI Taxonomy" id="1053224"/>
    <lineage>
        <taxon>Bacteria</taxon>
        <taxon>Bacillati</taxon>
        <taxon>Bacillota</taxon>
        <taxon>Bacilli</taxon>
        <taxon>Bacillales</taxon>
        <taxon>Bacillaceae</taxon>
        <taxon>Bacillus</taxon>
        <taxon>Bacillus cereus group</taxon>
    </lineage>
</organism>
<dbReference type="HOGENOM" id="CLU_2663324_0_0_9"/>
<proteinExistence type="predicted"/>
<accession>R8HEV3</accession>